<name>A0A449ACT7_9BACT</name>
<dbReference type="OrthoDB" id="403918at2"/>
<dbReference type="Proteomes" id="UP000289952">
    <property type="component" value="Chromosome"/>
</dbReference>
<accession>A0A449ACT7</accession>
<reference evidence="1 2" key="1">
    <citation type="submission" date="2019-01" db="EMBL/GenBank/DDBJ databases">
        <authorList>
            <consortium name="Pathogen Informatics"/>
        </authorList>
    </citation>
    <scope>NUCLEOTIDE SEQUENCE [LARGE SCALE GENOMIC DNA]</scope>
    <source>
        <strain evidence="1 2">NCTC10118</strain>
    </source>
</reference>
<dbReference type="RefSeq" id="WP_129621053.1">
    <property type="nucleotide sequence ID" value="NZ_LR214972.1"/>
</dbReference>
<evidence type="ECO:0000313" key="2">
    <source>
        <dbReference type="Proteomes" id="UP000289952"/>
    </source>
</evidence>
<dbReference type="InterPro" id="IPR000044">
    <property type="entry name" value="Uncharacterised_lipoprot_MG045"/>
</dbReference>
<dbReference type="PRINTS" id="PR00905">
    <property type="entry name" value="MG045FAMILY"/>
</dbReference>
<proteinExistence type="predicted"/>
<dbReference type="EMBL" id="LR214972">
    <property type="protein sequence ID" value="VEU62857.1"/>
    <property type="molecule type" value="Genomic_DNA"/>
</dbReference>
<dbReference type="GO" id="GO:0016020">
    <property type="term" value="C:membrane"/>
    <property type="evidence" value="ECO:0007669"/>
    <property type="project" value="InterPro"/>
</dbReference>
<dbReference type="AlphaFoldDB" id="A0A449ACT7"/>
<gene>
    <name evidence="1" type="ORF">NCTC10118_00169</name>
</gene>
<keyword evidence="2" id="KW-1185">Reference proteome</keyword>
<protein>
    <submittedName>
        <fullName evidence="1">Uncharacterized protein</fullName>
    </submittedName>
</protein>
<sequence>MKKNFWKTHKNKVLVSSGILSVAGIFTAVLSTKLTKKFKPSFYNYKSYMSSDNIDKLNETFDYKEFDEINQFSTALINNKAVAGIGSDFLAAELVRKKLIGKIDYASLLGLEELEGFLEYDKLKTLVNSQDFTNYSITEQETYKKELSEAFNKKQLIKQFVKLTLRPEIWDHLLKYKLEDDNELWEYFYPYFSQDMVVSYNIKKNPIAVDNATGNGSIDFEKYKNTFQNNDIKDPLSLVNVLKIMSLNNFNKWYITDSIRDNMMYGSSYWPLPTGRTENNFTGYVLDNETDGNETYKILIDAFADLINDGTGYNIKDANHIAFKGDGLEIVNDLINPSRNDVNVAIMYNGDAIDAYYGKDNFPNLVEDGHIRAIKPKNNILLLDGLVISSGVSKENAKKYAQKVSESFFQGTIDIINSYKALLENNAIKELRLGTNQVDFTHMQTKTMFKRLATNWKELKINELSELETASLNQEYLNQFISKFTNLIDLSSEENKASYDEYLAIQENYQNNQKVDFSDRINLFVKIIKNYLDANLSDFYQLAINNIEESKKAIEYQNSYDSFEKALIYEFISSNLEELKEALSKHSTLKEKKDFIGLFLARKIAILDFSTIKDKYNFTNFDYVNYVPTNISDYEQVLQNYFLDPISGHDETAINLYEINNKTGIIHENIQPVSDELQSKITTYYFNKTKS</sequence>
<evidence type="ECO:0000313" key="1">
    <source>
        <dbReference type="EMBL" id="VEU62857.1"/>
    </source>
</evidence>
<organism evidence="1 2">
    <name type="scientific">Mycoplasmopsis bovirhinis</name>
    <dbReference type="NCBI Taxonomy" id="29553"/>
    <lineage>
        <taxon>Bacteria</taxon>
        <taxon>Bacillati</taxon>
        <taxon>Mycoplasmatota</taxon>
        <taxon>Mycoplasmoidales</taxon>
        <taxon>Metamycoplasmataceae</taxon>
        <taxon>Mycoplasmopsis</taxon>
    </lineage>
</organism>